<organism evidence="1 2">
    <name type="scientific">Aspergillus minisclerotigenes</name>
    <dbReference type="NCBI Taxonomy" id="656917"/>
    <lineage>
        <taxon>Eukaryota</taxon>
        <taxon>Fungi</taxon>
        <taxon>Dikarya</taxon>
        <taxon>Ascomycota</taxon>
        <taxon>Pezizomycotina</taxon>
        <taxon>Eurotiomycetes</taxon>
        <taxon>Eurotiomycetidae</taxon>
        <taxon>Eurotiales</taxon>
        <taxon>Aspergillaceae</taxon>
        <taxon>Aspergillus</taxon>
        <taxon>Aspergillus subgen. Circumdati</taxon>
    </lineage>
</organism>
<gene>
    <name evidence="1" type="ORF">BDV30DRAFT_199231</name>
</gene>
<evidence type="ECO:0000313" key="1">
    <source>
        <dbReference type="EMBL" id="KAB8268791.1"/>
    </source>
</evidence>
<dbReference type="EMBL" id="ML732860">
    <property type="protein sequence ID" value="KAB8268791.1"/>
    <property type="molecule type" value="Genomic_DNA"/>
</dbReference>
<sequence>MGGSPYETVPELKRPPPQGLFSLWELLDLESSLVNSGCIRICDAYGRQFRSTRRIQMRNHSDGEPPSSTGSSLTELAGFRRPQPINDLKCLPSIDRAPIRRTRKTGNQNVSFHSLLILDPDCRVYPFISPWRELFLPPISPSSTHPFSSYLLFFLPPIPQIPNGVAETILP</sequence>
<keyword evidence="2" id="KW-1185">Reference proteome</keyword>
<proteinExistence type="predicted"/>
<name>A0A5N6IQ53_9EURO</name>
<evidence type="ECO:0000313" key="2">
    <source>
        <dbReference type="Proteomes" id="UP000326289"/>
    </source>
</evidence>
<protein>
    <submittedName>
        <fullName evidence="1">Uncharacterized protein</fullName>
    </submittedName>
</protein>
<accession>A0A5N6IQ53</accession>
<dbReference type="AlphaFoldDB" id="A0A5N6IQ53"/>
<dbReference type="Proteomes" id="UP000326289">
    <property type="component" value="Unassembled WGS sequence"/>
</dbReference>
<reference evidence="1 2" key="1">
    <citation type="submission" date="2019-04" db="EMBL/GenBank/DDBJ databases">
        <title>Fungal friends and foes A comparative genomics study of 23 Aspergillus species from section Flavi.</title>
        <authorList>
            <consortium name="DOE Joint Genome Institute"/>
            <person name="Kjaerbolling I."/>
            <person name="Vesth T.C."/>
            <person name="Frisvad J.C."/>
            <person name="Nybo J.L."/>
            <person name="Theobald S."/>
            <person name="Kildgaard S."/>
            <person name="Petersen T.I."/>
            <person name="Kuo A."/>
            <person name="Sato A."/>
            <person name="Lyhne E.K."/>
            <person name="Kogle M.E."/>
            <person name="Wiebenga A."/>
            <person name="Kun R.S."/>
            <person name="Lubbers R.J."/>
            <person name="Makela M.R."/>
            <person name="Barry K."/>
            <person name="Chovatia M."/>
            <person name="Clum A."/>
            <person name="Daum C."/>
            <person name="Haridas S."/>
            <person name="He G."/>
            <person name="LaButti K."/>
            <person name="Lipzen A."/>
            <person name="Mondo S."/>
            <person name="Pangilinan J."/>
            <person name="Riley R."/>
            <person name="Salamov A."/>
            <person name="Simmons B.A."/>
            <person name="Magnuson J.K."/>
            <person name="Henrissat B."/>
            <person name="Mortensen U.H."/>
            <person name="Larsen T.O."/>
            <person name="De vries R.P."/>
            <person name="Grigoriev I.V."/>
            <person name="Machida M."/>
            <person name="Baker S.E."/>
            <person name="Andersen M.R."/>
        </authorList>
    </citation>
    <scope>NUCLEOTIDE SEQUENCE [LARGE SCALE GENOMIC DNA]</scope>
    <source>
        <strain evidence="1 2">CBS 117635</strain>
    </source>
</reference>